<accession>A0A914VWD4</accession>
<reference evidence="3" key="1">
    <citation type="submission" date="2022-11" db="UniProtKB">
        <authorList>
            <consortium name="WormBaseParasite"/>
        </authorList>
    </citation>
    <scope>IDENTIFICATION</scope>
</reference>
<feature type="chain" id="PRO_5038008001" evidence="1">
    <location>
        <begin position="18"/>
        <end position="183"/>
    </location>
</feature>
<organism evidence="2 3">
    <name type="scientific">Plectus sambesii</name>
    <dbReference type="NCBI Taxonomy" id="2011161"/>
    <lineage>
        <taxon>Eukaryota</taxon>
        <taxon>Metazoa</taxon>
        <taxon>Ecdysozoa</taxon>
        <taxon>Nematoda</taxon>
        <taxon>Chromadorea</taxon>
        <taxon>Plectida</taxon>
        <taxon>Plectina</taxon>
        <taxon>Plectoidea</taxon>
        <taxon>Plectidae</taxon>
        <taxon>Plectus</taxon>
    </lineage>
</organism>
<dbReference type="Proteomes" id="UP000887566">
    <property type="component" value="Unplaced"/>
</dbReference>
<dbReference type="WBParaSite" id="PSAMB.scaffold2529size22715.g18176.t1">
    <property type="protein sequence ID" value="PSAMB.scaffold2529size22715.g18176.t1"/>
    <property type="gene ID" value="PSAMB.scaffold2529size22715.g18176"/>
</dbReference>
<name>A0A914VWD4_9BILA</name>
<feature type="signal peptide" evidence="1">
    <location>
        <begin position="1"/>
        <end position="17"/>
    </location>
</feature>
<evidence type="ECO:0000256" key="1">
    <source>
        <dbReference type="SAM" id="SignalP"/>
    </source>
</evidence>
<proteinExistence type="predicted"/>
<evidence type="ECO:0000313" key="2">
    <source>
        <dbReference type="Proteomes" id="UP000887566"/>
    </source>
</evidence>
<keyword evidence="2" id="KW-1185">Reference proteome</keyword>
<sequence>MLWRLLWPLAVLFVVDALDPVAVDSRSDGCETAEVGDCDAAACGGQCEGRYARYKVHLVIENVVVDRTSKSCQCLAEPICGIVGMDINSGCRTYRHLPHEGQKVVRRWTMRGEQWTAEADAVRHRLLLISSMNTRFCCRVAVAATATGSLLIVTNHITLTFSTKASETERDGSDSVLSATTNS</sequence>
<evidence type="ECO:0000313" key="3">
    <source>
        <dbReference type="WBParaSite" id="PSAMB.scaffold2529size22715.g18176.t1"/>
    </source>
</evidence>
<keyword evidence="1" id="KW-0732">Signal</keyword>
<protein>
    <submittedName>
        <fullName evidence="3">Uncharacterized protein</fullName>
    </submittedName>
</protein>
<dbReference type="AlphaFoldDB" id="A0A914VWD4"/>